<evidence type="ECO:0000256" key="8">
    <source>
        <dbReference type="ARBA" id="ARBA00048988"/>
    </source>
</evidence>
<dbReference type="CDD" id="cd06127">
    <property type="entry name" value="DEDDh"/>
    <property type="match status" value="1"/>
</dbReference>
<dbReference type="GO" id="GO:0000725">
    <property type="term" value="P:recombinational repair"/>
    <property type="evidence" value="ECO:0007669"/>
    <property type="project" value="TreeGrafter"/>
</dbReference>
<dbReference type="InterPro" id="IPR012337">
    <property type="entry name" value="RNaseH-like_sf"/>
</dbReference>
<keyword evidence="2" id="KW-0378">Hydrolase</keyword>
<feature type="domain" description="Exonuclease" evidence="9">
    <location>
        <begin position="848"/>
        <end position="1040"/>
    </location>
</feature>
<evidence type="ECO:0000256" key="2">
    <source>
        <dbReference type="ARBA" id="ARBA00022801"/>
    </source>
</evidence>
<accession>A0A0G2Y6T6</accession>
<dbReference type="InterPro" id="IPR036397">
    <property type="entry name" value="RNaseH_sf"/>
</dbReference>
<dbReference type="InterPro" id="IPR014017">
    <property type="entry name" value="DNA_helicase_UvrD-like_C"/>
</dbReference>
<dbReference type="SMART" id="SM00479">
    <property type="entry name" value="EXOIII"/>
    <property type="match status" value="1"/>
</dbReference>
<dbReference type="GO" id="GO:0043138">
    <property type="term" value="F:3'-5' DNA helicase activity"/>
    <property type="evidence" value="ECO:0007669"/>
    <property type="project" value="UniProtKB-EC"/>
</dbReference>
<proteinExistence type="predicted"/>
<dbReference type="CDD" id="cd17932">
    <property type="entry name" value="DEXQc_UvrD"/>
    <property type="match status" value="1"/>
</dbReference>
<dbReference type="PANTHER" id="PTHR11070:SF2">
    <property type="entry name" value="ATP-DEPENDENT DNA HELICASE SRS2"/>
    <property type="match status" value="1"/>
</dbReference>
<dbReference type="Gene3D" id="3.40.50.300">
    <property type="entry name" value="P-loop containing nucleotide triphosphate hydrolases"/>
    <property type="match status" value="2"/>
</dbReference>
<evidence type="ECO:0000259" key="9">
    <source>
        <dbReference type="SMART" id="SM00479"/>
    </source>
</evidence>
<evidence type="ECO:0000256" key="1">
    <source>
        <dbReference type="ARBA" id="ARBA00022741"/>
    </source>
</evidence>
<protein>
    <recommendedName>
        <fullName evidence="7">DNA 3'-5' helicase</fullName>
        <ecNumber evidence="7">5.6.2.4</ecNumber>
    </recommendedName>
</protein>
<evidence type="ECO:0000256" key="5">
    <source>
        <dbReference type="ARBA" id="ARBA00023235"/>
    </source>
</evidence>
<sequence length="1040" mass="122006">MIIHYKNHSMSVVPKAGYPFIIYFLDNINKYISDKTIQTYLTAFQINVDNLKIINKQFIPEAYRIIKLFTTNTTIMFAIYSYIFHGISKIGFLEKFSEEQIKYITDLETTDTKLIACAGSGKTRSVIGRIKFMVEHGLADKEEIYAITFSKHAATDFHRRIRELFPDYENFCQLKNFSTIDSMAKSILCRVKHHRSENVEILSIALRNFLKEATDEEIKSILEFKVIKHLFIDEAQDLNNIQFDIALMFKKHFGTTIHLCGDPNQNIYQFRRSSNSYLMEFPAKKFELTLNFRSTQQIIDFSECLKPIATTRSVSGTNKIGPKVTIMTKQAIQIHKLILYFLKQYEKKNDLSNVAIICPTRGTGVNANTGLAMIFNFLKSNQIKVNQLYCESSCDERKRLVDRIPGHINLLTYHGTKGLEFDTVFVMDFYHSLLNIEPTYEEHNINQYLLYVATSRAISKMFICTYVNNYGGYLNHWITKIDPKYYLIDSPPKIHKLTFRNEEIFDSNGVTELLEKLSEEDLYRIYELIKVNTFYEKRIFPDHTAIDRGKDEALYGIFCEELFYLCYYLNKKLEPRRFELIEKIVKSKFIIVENDLECNILKKFINTNNLTWKQFDQNKNNFRKDVIKLVEKYFSRNVELNDSIICTNDFINIVEANKIDIRDTYNRYLQPDKYQYNYNNIIFDLFYLVVVQYAYDINHYIYINNHGKEKYAVLDAGFDMFKDINNYVKLNYIVKQIDNKIQVNYTKLLLMGEIDFIERWPRNDIETIVEIKCVKSINIKYYMQLLLYNFCYYCTRPNSRYSLYRNSFKILNLLTGIEYIFSVSVTPGNMFTILNTLAKVGGLTFSGMNLVYDLETTGAIENQGPFEHKPVIQRSQIYFKNNKYHAIIYPEIIEIAIKDYETGLIIMNTLVKANSTLTLGIQNITGITPNMLVGQPTLDQIKIELEDKLKLFTACNMLAHNGNSFDNKIMLFYKLLNPQQVFFIDTLSVIPVHMESNSKLDKKNLSAIYYQLFKEKFQAHRAMNDVDALIKIMKYLKIEF</sequence>
<keyword evidence="5" id="KW-0413">Isomerase</keyword>
<dbReference type="Pfam" id="PF00929">
    <property type="entry name" value="RNase_T"/>
    <property type="match status" value="1"/>
</dbReference>
<comment type="catalytic activity">
    <reaction evidence="6">
        <text>Couples ATP hydrolysis with the unwinding of duplex DNA by translocating in the 3'-5' direction.</text>
        <dbReference type="EC" id="5.6.2.4"/>
    </reaction>
</comment>
<dbReference type="InterPro" id="IPR014016">
    <property type="entry name" value="UvrD-like_ATP-bd"/>
</dbReference>
<dbReference type="GO" id="GO:0005524">
    <property type="term" value="F:ATP binding"/>
    <property type="evidence" value="ECO:0007669"/>
    <property type="project" value="UniProtKB-KW"/>
</dbReference>
<dbReference type="GO" id="GO:0016787">
    <property type="term" value="F:hydrolase activity"/>
    <property type="evidence" value="ECO:0007669"/>
    <property type="project" value="UniProtKB-KW"/>
</dbReference>
<keyword evidence="4" id="KW-0067">ATP-binding</keyword>
<evidence type="ECO:0000313" key="10">
    <source>
        <dbReference type="EMBL" id="AKI80299.1"/>
    </source>
</evidence>
<dbReference type="SUPFAM" id="SSF52540">
    <property type="entry name" value="P-loop containing nucleoside triphosphate hydrolases"/>
    <property type="match status" value="1"/>
</dbReference>
<keyword evidence="1" id="KW-0547">Nucleotide-binding</keyword>
<evidence type="ECO:0000313" key="11">
    <source>
        <dbReference type="Proteomes" id="UP000240461"/>
    </source>
</evidence>
<evidence type="ECO:0000256" key="7">
    <source>
        <dbReference type="ARBA" id="ARBA00034808"/>
    </source>
</evidence>
<dbReference type="InterPro" id="IPR013520">
    <property type="entry name" value="Ribonucl_H"/>
</dbReference>
<keyword evidence="3 10" id="KW-0347">Helicase</keyword>
<dbReference type="Gene3D" id="3.30.420.10">
    <property type="entry name" value="Ribonuclease H-like superfamily/Ribonuclease H"/>
    <property type="match status" value="1"/>
</dbReference>
<dbReference type="Pfam" id="PF13361">
    <property type="entry name" value="UvrD_C"/>
    <property type="match status" value="1"/>
</dbReference>
<evidence type="ECO:0000256" key="6">
    <source>
        <dbReference type="ARBA" id="ARBA00034617"/>
    </source>
</evidence>
<name>A0A0G2Y6T6_9VIRU</name>
<dbReference type="EC" id="5.6.2.4" evidence="7"/>
<reference evidence="10 11" key="1">
    <citation type="submission" date="2014-10" db="EMBL/GenBank/DDBJ databases">
        <title>Pan-genome analysis of Brazilian lineage A amoebal mimiviruses.</title>
        <authorList>
            <person name="Assis F.L."/>
            <person name="Abrahao J.S."/>
            <person name="Kroon E.G."/>
            <person name="Dornas F.P."/>
            <person name="Andrade K.R."/>
            <person name="Borato P.V.M."/>
            <person name="Pilotto M.R."/>
            <person name="Benamar S."/>
            <person name="LaScola B."/>
            <person name="Colson P."/>
        </authorList>
    </citation>
    <scope>NUCLEOTIDE SEQUENCE [LARGE SCALE GENOMIC DNA]</scope>
    <source>
        <strain evidence="10 11">Kroon</strain>
    </source>
</reference>
<dbReference type="EMBL" id="KM982402">
    <property type="protein sequence ID" value="AKI80299.1"/>
    <property type="molecule type" value="Genomic_DNA"/>
</dbReference>
<keyword evidence="11" id="KW-1185">Reference proteome</keyword>
<organism evidence="10 11">
    <name type="scientific">Acanthamoeba polyphaga mimivirus Kroon</name>
    <dbReference type="NCBI Taxonomy" id="3069720"/>
    <lineage>
        <taxon>Viruses</taxon>
        <taxon>Varidnaviria</taxon>
        <taxon>Bamfordvirae</taxon>
        <taxon>Nucleocytoviricota</taxon>
        <taxon>Megaviricetes</taxon>
        <taxon>Imitervirales</taxon>
        <taxon>Mimiviridae</taxon>
        <taxon>Megamimivirinae</taxon>
        <taxon>Mimivirus</taxon>
        <taxon>Mimivirus lagoaense</taxon>
    </lineage>
</organism>
<dbReference type="SUPFAM" id="SSF53098">
    <property type="entry name" value="Ribonuclease H-like"/>
    <property type="match status" value="1"/>
</dbReference>
<comment type="catalytic activity">
    <reaction evidence="8">
        <text>ATP + H2O = ADP + phosphate + H(+)</text>
        <dbReference type="Rhea" id="RHEA:13065"/>
        <dbReference type="ChEBI" id="CHEBI:15377"/>
        <dbReference type="ChEBI" id="CHEBI:15378"/>
        <dbReference type="ChEBI" id="CHEBI:30616"/>
        <dbReference type="ChEBI" id="CHEBI:43474"/>
        <dbReference type="ChEBI" id="CHEBI:456216"/>
        <dbReference type="EC" id="5.6.2.4"/>
    </reaction>
</comment>
<dbReference type="PANTHER" id="PTHR11070">
    <property type="entry name" value="UVRD / RECB / PCRA DNA HELICASE FAMILY MEMBER"/>
    <property type="match status" value="1"/>
</dbReference>
<dbReference type="InterPro" id="IPR000212">
    <property type="entry name" value="DNA_helicase_UvrD/REP"/>
</dbReference>
<evidence type="ECO:0000256" key="4">
    <source>
        <dbReference type="ARBA" id="ARBA00022840"/>
    </source>
</evidence>
<dbReference type="Proteomes" id="UP000240461">
    <property type="component" value="Segment"/>
</dbReference>
<dbReference type="KEGG" id="vg:80514097"/>
<dbReference type="InterPro" id="IPR027417">
    <property type="entry name" value="P-loop_NTPase"/>
</dbReference>
<evidence type="ECO:0000256" key="3">
    <source>
        <dbReference type="ARBA" id="ARBA00022806"/>
    </source>
</evidence>
<dbReference type="GO" id="GO:0003677">
    <property type="term" value="F:DNA binding"/>
    <property type="evidence" value="ECO:0007669"/>
    <property type="project" value="InterPro"/>
</dbReference>
<dbReference type="Pfam" id="PF00580">
    <property type="entry name" value="UvrD-helicase"/>
    <property type="match status" value="2"/>
</dbReference>